<feature type="compositionally biased region" description="Acidic residues" evidence="1">
    <location>
        <begin position="243"/>
        <end position="296"/>
    </location>
</feature>
<keyword evidence="3" id="KW-1185">Reference proteome</keyword>
<proteinExistence type="predicted"/>
<reference evidence="2 3" key="1">
    <citation type="submission" date="2019-02" db="EMBL/GenBank/DDBJ databases">
        <title>Genome sequencing of the rare red list fungi Dentipellis fragilis.</title>
        <authorList>
            <person name="Buettner E."/>
            <person name="Kellner H."/>
        </authorList>
    </citation>
    <scope>NUCLEOTIDE SEQUENCE [LARGE SCALE GENOMIC DNA]</scope>
    <source>
        <strain evidence="2 3">DSM 105465</strain>
    </source>
</reference>
<evidence type="ECO:0000256" key="1">
    <source>
        <dbReference type="SAM" id="MobiDB-lite"/>
    </source>
</evidence>
<dbReference type="OrthoDB" id="2387165at2759"/>
<organism evidence="2 3">
    <name type="scientific">Dentipellis fragilis</name>
    <dbReference type="NCBI Taxonomy" id="205917"/>
    <lineage>
        <taxon>Eukaryota</taxon>
        <taxon>Fungi</taxon>
        <taxon>Dikarya</taxon>
        <taxon>Basidiomycota</taxon>
        <taxon>Agaricomycotina</taxon>
        <taxon>Agaricomycetes</taxon>
        <taxon>Russulales</taxon>
        <taxon>Hericiaceae</taxon>
        <taxon>Dentipellis</taxon>
    </lineage>
</organism>
<dbReference type="Gene3D" id="3.30.900.20">
    <property type="match status" value="1"/>
</dbReference>
<feature type="region of interest" description="Disordered" evidence="1">
    <location>
        <begin position="64"/>
        <end position="106"/>
    </location>
</feature>
<gene>
    <name evidence="2" type="ORF">EVG20_g7051</name>
</gene>
<dbReference type="AlphaFoldDB" id="A0A4Y9YIC3"/>
<dbReference type="Proteomes" id="UP000298327">
    <property type="component" value="Unassembled WGS sequence"/>
</dbReference>
<feature type="compositionally biased region" description="Basic and acidic residues" evidence="1">
    <location>
        <begin position="90"/>
        <end position="106"/>
    </location>
</feature>
<evidence type="ECO:0000313" key="3">
    <source>
        <dbReference type="Proteomes" id="UP000298327"/>
    </source>
</evidence>
<feature type="compositionally biased region" description="Low complexity" evidence="1">
    <location>
        <begin position="64"/>
        <end position="89"/>
    </location>
</feature>
<dbReference type="InterPro" id="IPR053729">
    <property type="entry name" value="MAD2L1BP_domain_sf"/>
</dbReference>
<protein>
    <submittedName>
        <fullName evidence="2">Uncharacterized protein</fullName>
    </submittedName>
</protein>
<dbReference type="EMBL" id="SEOQ01000509">
    <property type="protein sequence ID" value="TFY61453.1"/>
    <property type="molecule type" value="Genomic_DNA"/>
</dbReference>
<accession>A0A4Y9YIC3</accession>
<comment type="caution">
    <text evidence="2">The sequence shown here is derived from an EMBL/GenBank/DDBJ whole genome shotgun (WGS) entry which is preliminary data.</text>
</comment>
<evidence type="ECO:0000313" key="2">
    <source>
        <dbReference type="EMBL" id="TFY61453.1"/>
    </source>
</evidence>
<name>A0A4Y9YIC3_9AGAM</name>
<feature type="region of interest" description="Disordered" evidence="1">
    <location>
        <begin position="242"/>
        <end position="307"/>
    </location>
</feature>
<sequence length="470" mass="50898">MTLTRRYCSRVLLSAIQLQPARDPPCLYNSHLPLTFYLLQHSEHNPMSVLAPALAPPISLSDSTSTASSIATSTSRSSMSPASTAPTSPVREKHEGEENGERKLDTRMLTIPTVRLDAKHISEEMAARLSVSLLGHVLFLKSQVPFPVVQLSRMPGGKSLNTRAAKKRADFINAFDELSSHLHTTFSALSTALARNAARYPKLHDTEPSEGPSDAPTAAAYLSVVLGPTVGTAKARVMLALEGLEDEDSEEGSVIEDGEEDDESDVDDEDDHSDDASESAEEPTASDEDEDAEDIPESPPPSPTILIPDTLLARRLSTYRHVLLELPPKQLPTAALPPQLCSFRVAERLLSRTLANACADGPGMACEMDTHTPPRPAMLLAPRMGARQNLTSSLETVLSDFLQESGLQPAPSTGKRRPRKGVRTEGVFVGCANGSGILAERDEVEGEGESDSDEMIWWCWNGRLTGFAEW</sequence>
<dbReference type="STRING" id="205917.A0A4Y9YIC3"/>